<dbReference type="Pfam" id="PF04586">
    <property type="entry name" value="Peptidase_S78"/>
    <property type="match status" value="1"/>
</dbReference>
<dbReference type="InterPro" id="IPR054613">
    <property type="entry name" value="Peptidase_S78_dom"/>
</dbReference>
<feature type="domain" description="Prohead serine protease" evidence="4">
    <location>
        <begin position="16"/>
        <end position="169"/>
    </location>
</feature>
<evidence type="ECO:0000256" key="1">
    <source>
        <dbReference type="ARBA" id="ARBA00022612"/>
    </source>
</evidence>
<sequence length="198" mass="21387">MAGAAEIEKRSVAGEIETRATGKRSTVAGYAAVFGESANIGDSFYETIAPGAFTNTLKTADVRAYYGHDSRRLLGRTSAGTLRLKQDGKGLAVEIDLPDTTDGRDVRELIDRGDITGMSFGFQVLKETWDETGNMSHRTIHEVELIEVSVVASPAYQGTSVALRSLEKTRSQGEGSFDPISYRLKLQAKLNIRIAGIG</sequence>
<keyword evidence="1" id="KW-1188">Viral release from host cell</keyword>
<dbReference type="AlphaFoldDB" id="A0A7W9AY77"/>
<gene>
    <name evidence="5" type="ORF">FHS76_002585</name>
</gene>
<organism evidence="5 6">
    <name type="scientific">Brucella daejeonensis</name>
    <dbReference type="NCBI Taxonomy" id="659015"/>
    <lineage>
        <taxon>Bacteria</taxon>
        <taxon>Pseudomonadati</taxon>
        <taxon>Pseudomonadota</taxon>
        <taxon>Alphaproteobacteria</taxon>
        <taxon>Hyphomicrobiales</taxon>
        <taxon>Brucellaceae</taxon>
        <taxon>Brucella/Ochrobactrum group</taxon>
        <taxon>Brucella</taxon>
    </lineage>
</organism>
<dbReference type="InterPro" id="IPR006433">
    <property type="entry name" value="Prohead_protease"/>
</dbReference>
<dbReference type="GO" id="GO:0008233">
    <property type="term" value="F:peptidase activity"/>
    <property type="evidence" value="ECO:0007669"/>
    <property type="project" value="UniProtKB-KW"/>
</dbReference>
<accession>A0A7W9AY77</accession>
<dbReference type="Proteomes" id="UP000555546">
    <property type="component" value="Unassembled WGS sequence"/>
</dbReference>
<comment type="caution">
    <text evidence="5">The sequence shown here is derived from an EMBL/GenBank/DDBJ whole genome shotgun (WGS) entry which is preliminary data.</text>
</comment>
<proteinExistence type="predicted"/>
<evidence type="ECO:0000256" key="3">
    <source>
        <dbReference type="ARBA" id="ARBA00022801"/>
    </source>
</evidence>
<evidence type="ECO:0000259" key="4">
    <source>
        <dbReference type="Pfam" id="PF04586"/>
    </source>
</evidence>
<evidence type="ECO:0000313" key="5">
    <source>
        <dbReference type="EMBL" id="MBB5702701.1"/>
    </source>
</evidence>
<keyword evidence="6" id="KW-1185">Reference proteome</keyword>
<protein>
    <recommendedName>
        <fullName evidence="4">Prohead serine protease domain-containing protein</fullName>
    </recommendedName>
</protein>
<evidence type="ECO:0000256" key="2">
    <source>
        <dbReference type="ARBA" id="ARBA00022670"/>
    </source>
</evidence>
<evidence type="ECO:0000313" key="6">
    <source>
        <dbReference type="Proteomes" id="UP000555546"/>
    </source>
</evidence>
<dbReference type="GO" id="GO:0006508">
    <property type="term" value="P:proteolysis"/>
    <property type="evidence" value="ECO:0007669"/>
    <property type="project" value="UniProtKB-KW"/>
</dbReference>
<keyword evidence="3" id="KW-0378">Hydrolase</keyword>
<name>A0A7W9AY77_9HYPH</name>
<reference evidence="5 6" key="1">
    <citation type="submission" date="2020-08" db="EMBL/GenBank/DDBJ databases">
        <title>Genomic Encyclopedia of Type Strains, Phase IV (KMG-IV): sequencing the most valuable type-strain genomes for metagenomic binning, comparative biology and taxonomic classification.</title>
        <authorList>
            <person name="Goeker M."/>
        </authorList>
    </citation>
    <scope>NUCLEOTIDE SEQUENCE [LARGE SCALE GENOMIC DNA]</scope>
    <source>
        <strain evidence="5 6">DSM 26944</strain>
    </source>
</reference>
<dbReference type="EMBL" id="JACIJG010000008">
    <property type="protein sequence ID" value="MBB5702701.1"/>
    <property type="molecule type" value="Genomic_DNA"/>
</dbReference>
<keyword evidence="2" id="KW-0645">Protease</keyword>
<dbReference type="RefSeq" id="WP_183652971.1">
    <property type="nucleotide sequence ID" value="NZ_JACIJG010000008.1"/>
</dbReference>
<dbReference type="NCBIfam" id="TIGR01543">
    <property type="entry name" value="proheadase_HK97"/>
    <property type="match status" value="1"/>
</dbReference>